<reference evidence="2" key="1">
    <citation type="submission" date="2013-11" db="EMBL/GenBank/DDBJ databases">
        <title>The Genome Sequence of Phytophthora parasitica CHvinca01.</title>
        <authorList>
            <consortium name="The Broad Institute Genomics Platform"/>
            <person name="Russ C."/>
            <person name="Tyler B."/>
            <person name="Panabieres F."/>
            <person name="Shan W."/>
            <person name="Tripathy S."/>
            <person name="Grunwald N."/>
            <person name="Machado M."/>
            <person name="Johnson C.S."/>
            <person name="Arredondo F."/>
            <person name="Hong C."/>
            <person name="Coffey M."/>
            <person name="Young S.K."/>
            <person name="Zeng Q."/>
            <person name="Gargeya S."/>
            <person name="Fitzgerald M."/>
            <person name="Abouelleil A."/>
            <person name="Alvarado L."/>
            <person name="Chapman S.B."/>
            <person name="Gainer-Dewar J."/>
            <person name="Goldberg J."/>
            <person name="Griggs A."/>
            <person name="Gujja S."/>
            <person name="Hansen M."/>
            <person name="Howarth C."/>
            <person name="Imamovic A."/>
            <person name="Ireland A."/>
            <person name="Larimer J."/>
            <person name="McCowan C."/>
            <person name="Murphy C."/>
            <person name="Pearson M."/>
            <person name="Poon T.W."/>
            <person name="Priest M."/>
            <person name="Roberts A."/>
            <person name="Saif S."/>
            <person name="Shea T."/>
            <person name="Sykes S."/>
            <person name="Wortman J."/>
            <person name="Nusbaum C."/>
            <person name="Birren B."/>
        </authorList>
    </citation>
    <scope>NUCLEOTIDE SEQUENCE [LARGE SCALE GENOMIC DNA]</scope>
    <source>
        <strain evidence="2">CHvinca01</strain>
    </source>
</reference>
<evidence type="ECO:0000313" key="2">
    <source>
        <dbReference type="EMBL" id="ETL86500.1"/>
    </source>
</evidence>
<dbReference type="Proteomes" id="UP000054423">
    <property type="component" value="Unassembled WGS sequence"/>
</dbReference>
<dbReference type="EMBL" id="KI681243">
    <property type="protein sequence ID" value="ETL86500.1"/>
    <property type="molecule type" value="Genomic_DNA"/>
</dbReference>
<name>W2KQ76_PHYNI</name>
<feature type="region of interest" description="Disordered" evidence="1">
    <location>
        <begin position="588"/>
        <end position="622"/>
    </location>
</feature>
<dbReference type="Pfam" id="PF12796">
    <property type="entry name" value="Ank_2"/>
    <property type="match status" value="1"/>
</dbReference>
<dbReference type="InterPro" id="IPR052050">
    <property type="entry name" value="SecEffector_AnkRepeat"/>
</dbReference>
<dbReference type="Gene3D" id="1.25.40.20">
    <property type="entry name" value="Ankyrin repeat-containing domain"/>
    <property type="match status" value="2"/>
</dbReference>
<gene>
    <name evidence="2" type="ORF">L917_14073</name>
</gene>
<feature type="non-terminal residue" evidence="2">
    <location>
        <position position="699"/>
    </location>
</feature>
<sequence>MSPQRLLCSVDCVQRALPVTGMKHVAALINAYLLPRTLDAAIFRQLNRVRKRFSYLPCADVCIRFAEDTKNMRLMRWLHTKYGLEVWDPDRSMHTAVEMGSCEVVAMLVKKCSNRTRNDALHWAVFHQHAEIVQVLVQHALPFEIEEELKNAVYNERWNVVPLLAENASQYTHEALKVAIAVNGSEKIAGLLWEGFRSLVDNADPYFLPATLKQAIWAGSTNLVIMIADKINSQRGDMALIDMDGALDVAIDCGKWDLGKLLIHRCSPLRLESAILFAVEEARWDVVLLILARLRNNAMILGSNSEVVLVEAVRQLRWDVVCALCTGPRTHLFKPETLNEAGLLAVKHGNHRALRVLYHHCCKSAIQKYVKTTPPGLFHTERGPITRLATKSECHPHCMSVALELAAEASEWAAVCRLVRSDRCNRFAVGRALLLAAKAGELDTAANICEAAEPVFADKVVLDLRRAKKLQLGFSATHRRLNDKAVTYNVNTTLIQAAENGEWNLVKKMFMVADRIASVIQATKVAILDILAPIVIGSYQLQLGDECVHVLVRLPQDVEAKMRDELGLTEVRKTRMINQIRHQIKIEQREAEDERREAEKAEEETERIGKIQPSSKRGKDGSTAFSAMEYGQLPKQFRTDEGSVKSGVFYDLMNEPNALTDNMLDDLLKAIENKNCVYQDPTSNEATRIQFMSAIFESV</sequence>
<dbReference type="VEuPathDB" id="FungiDB:PPTG_14894"/>
<dbReference type="PANTHER" id="PTHR46586:SF3">
    <property type="entry name" value="ANKYRIN REPEAT-CONTAINING PROTEIN"/>
    <property type="match status" value="1"/>
</dbReference>
<dbReference type="OrthoDB" id="133187at2759"/>
<evidence type="ECO:0000256" key="1">
    <source>
        <dbReference type="SAM" id="MobiDB-lite"/>
    </source>
</evidence>
<dbReference type="InterPro" id="IPR002110">
    <property type="entry name" value="Ankyrin_rpt"/>
</dbReference>
<dbReference type="SUPFAM" id="SSF48403">
    <property type="entry name" value="Ankyrin repeat"/>
    <property type="match status" value="2"/>
</dbReference>
<dbReference type="PANTHER" id="PTHR46586">
    <property type="entry name" value="ANKYRIN REPEAT-CONTAINING PROTEIN"/>
    <property type="match status" value="1"/>
</dbReference>
<protein>
    <submittedName>
        <fullName evidence="2">Uncharacterized protein</fullName>
    </submittedName>
</protein>
<accession>W2KQ76</accession>
<dbReference type="AlphaFoldDB" id="W2KQ76"/>
<feature type="compositionally biased region" description="Basic and acidic residues" evidence="1">
    <location>
        <begin position="588"/>
        <end position="599"/>
    </location>
</feature>
<dbReference type="InterPro" id="IPR036770">
    <property type="entry name" value="Ankyrin_rpt-contain_sf"/>
</dbReference>
<organism evidence="2">
    <name type="scientific">Phytophthora nicotianae</name>
    <name type="common">Potato buckeye rot agent</name>
    <name type="synonym">Phytophthora parasitica</name>
    <dbReference type="NCBI Taxonomy" id="4792"/>
    <lineage>
        <taxon>Eukaryota</taxon>
        <taxon>Sar</taxon>
        <taxon>Stramenopiles</taxon>
        <taxon>Oomycota</taxon>
        <taxon>Peronosporomycetes</taxon>
        <taxon>Peronosporales</taxon>
        <taxon>Peronosporaceae</taxon>
        <taxon>Phytophthora</taxon>
    </lineage>
</organism>
<proteinExistence type="predicted"/>